<name>A0AAU7LX25_9BURK</name>
<dbReference type="AlphaFoldDB" id="A0AAU7LX25"/>
<dbReference type="InterPro" id="IPR039569">
    <property type="entry name" value="FAS1-like_DH_region"/>
</dbReference>
<dbReference type="SUPFAM" id="SSF54637">
    <property type="entry name" value="Thioesterase/thiol ester dehydrase-isomerase"/>
    <property type="match status" value="1"/>
</dbReference>
<accession>A0AAU7LX25</accession>
<feature type="domain" description="FAS1-like dehydratase" evidence="1">
    <location>
        <begin position="90"/>
        <end position="155"/>
    </location>
</feature>
<sequence>MMTANKTEIEPRTLDAATLAHLQGWSGKSETLVDDITAAPVRGLSATLDRDDPAPRLGTALPPLWHWLYFLPQHRQSEIGPDGHARRGGFLPPVPLPRRMWAGGRLQWLQANPLVVGDAVQRISRIESVTHKAGRTGDLLFVLVKHEVHNASGLALTEEHDIVYRAAAQPGDPVPPPVAAEQGAAWQRSITPDDVLLFRYSALTFNGHRIHYDRKYVTEVEGYPGLIVHGPLIATLLVDLVRRQSPGAFIKSFNFKAVRPTFDLHPFRLNGQPSADGKTVKLWAEDHEGWLTMQATAELA</sequence>
<dbReference type="InterPro" id="IPR029069">
    <property type="entry name" value="HotDog_dom_sf"/>
</dbReference>
<organism evidence="2">
    <name type="scientific">Polaromonas hydrogenivorans</name>
    <dbReference type="NCBI Taxonomy" id="335476"/>
    <lineage>
        <taxon>Bacteria</taxon>
        <taxon>Pseudomonadati</taxon>
        <taxon>Pseudomonadota</taxon>
        <taxon>Betaproteobacteria</taxon>
        <taxon>Burkholderiales</taxon>
        <taxon>Comamonadaceae</taxon>
        <taxon>Polaromonas</taxon>
    </lineage>
</organism>
<dbReference type="Gene3D" id="3.10.129.10">
    <property type="entry name" value="Hotdog Thioesterase"/>
    <property type="match status" value="2"/>
</dbReference>
<reference evidence="2" key="1">
    <citation type="submission" date="2024-05" db="EMBL/GenBank/DDBJ databases">
        <authorList>
            <person name="Bunk B."/>
            <person name="Swiderski J."/>
            <person name="Sproer C."/>
            <person name="Thiel V."/>
        </authorList>
    </citation>
    <scope>NUCLEOTIDE SEQUENCE</scope>
    <source>
        <strain evidence="2">DSM 17735</strain>
    </source>
</reference>
<dbReference type="EMBL" id="CP157675">
    <property type="protein sequence ID" value="XBP72050.1"/>
    <property type="molecule type" value="Genomic_DNA"/>
</dbReference>
<proteinExistence type="predicted"/>
<dbReference type="GO" id="GO:0019171">
    <property type="term" value="F:(3R)-hydroxyacyl-[acyl-carrier-protein] dehydratase activity"/>
    <property type="evidence" value="ECO:0007669"/>
    <property type="project" value="TreeGrafter"/>
</dbReference>
<dbReference type="PANTHER" id="PTHR28152:SF1">
    <property type="entry name" value="HYDROXYACYL-THIOESTER DEHYDRATASE TYPE 2, MITOCHONDRIAL"/>
    <property type="match status" value="1"/>
</dbReference>
<dbReference type="InterPro" id="IPR052741">
    <property type="entry name" value="Mitochondrial_HTD2"/>
</dbReference>
<dbReference type="PANTHER" id="PTHR28152">
    <property type="entry name" value="HYDROXYACYL-THIOESTER DEHYDRATASE TYPE 2, MITOCHONDRIAL"/>
    <property type="match status" value="1"/>
</dbReference>
<evidence type="ECO:0000313" key="2">
    <source>
        <dbReference type="EMBL" id="XBP72050.1"/>
    </source>
</evidence>
<dbReference type="Pfam" id="PF13452">
    <property type="entry name" value="FAS1_DH_region"/>
    <property type="match status" value="1"/>
</dbReference>
<gene>
    <name evidence="2" type="ORF">ABLV49_09725</name>
</gene>
<evidence type="ECO:0000259" key="1">
    <source>
        <dbReference type="Pfam" id="PF13452"/>
    </source>
</evidence>
<protein>
    <submittedName>
        <fullName evidence="2">MaoC family dehydratase N-terminal domain-containing protein</fullName>
    </submittedName>
</protein>
<dbReference type="CDD" id="cd03455">
    <property type="entry name" value="SAV4209"/>
    <property type="match status" value="1"/>
</dbReference>
<dbReference type="RefSeq" id="WP_349281380.1">
    <property type="nucleotide sequence ID" value="NZ_CBCSCU010000002.1"/>
</dbReference>